<sequence>MRQRDRWLLVRREAEEAALGVFGDAQVAVAQVVLDAAAEVRFWERVRRDNEAEEDDTHYFFFFCFVFGMRAFFLCPVLRRAAAATQELLQRRPSRGRLCASSVLLAHKGCPCPLC</sequence>
<evidence type="ECO:0000313" key="1">
    <source>
        <dbReference type="EMBL" id="CAE0696064.1"/>
    </source>
</evidence>
<proteinExistence type="predicted"/>
<accession>A0A7S4E895</accession>
<protein>
    <submittedName>
        <fullName evidence="1">Uncharacterized protein</fullName>
    </submittedName>
</protein>
<dbReference type="EMBL" id="HBIW01013392">
    <property type="protein sequence ID" value="CAE0696064.1"/>
    <property type="molecule type" value="Transcribed_RNA"/>
</dbReference>
<reference evidence="1" key="1">
    <citation type="submission" date="2021-01" db="EMBL/GenBank/DDBJ databases">
        <authorList>
            <person name="Corre E."/>
            <person name="Pelletier E."/>
            <person name="Niang G."/>
            <person name="Scheremetjew M."/>
            <person name="Finn R."/>
            <person name="Kale V."/>
            <person name="Holt S."/>
            <person name="Cochrane G."/>
            <person name="Meng A."/>
            <person name="Brown T."/>
            <person name="Cohen L."/>
        </authorList>
    </citation>
    <scope>NUCLEOTIDE SEQUENCE</scope>
    <source>
        <strain evidence="1">CCMP1756</strain>
    </source>
</reference>
<dbReference type="AlphaFoldDB" id="A0A7S4E895"/>
<organism evidence="1">
    <name type="scientific">Pelagomonas calceolata</name>
    <dbReference type="NCBI Taxonomy" id="35677"/>
    <lineage>
        <taxon>Eukaryota</taxon>
        <taxon>Sar</taxon>
        <taxon>Stramenopiles</taxon>
        <taxon>Ochrophyta</taxon>
        <taxon>Pelagophyceae</taxon>
        <taxon>Pelagomonadales</taxon>
        <taxon>Pelagomonadaceae</taxon>
        <taxon>Pelagomonas</taxon>
    </lineage>
</organism>
<gene>
    <name evidence="1" type="ORF">PCAL00307_LOCUS11500</name>
</gene>
<name>A0A7S4E895_9STRA</name>